<reference evidence="1" key="1">
    <citation type="submission" date="2023-06" db="EMBL/GenBank/DDBJ databases">
        <title>Male Hemibagrus guttatus genome.</title>
        <authorList>
            <person name="Bian C."/>
        </authorList>
    </citation>
    <scope>NUCLEOTIDE SEQUENCE</scope>
    <source>
        <strain evidence="1">Male_cb2023</strain>
        <tissue evidence="1">Muscle</tissue>
    </source>
</reference>
<feature type="non-terminal residue" evidence="1">
    <location>
        <position position="25"/>
    </location>
</feature>
<sequence length="25" mass="2680">MACILAELEQQSSLTAFPGHYAPSD</sequence>
<name>A0AAE0PPL3_9TELE</name>
<keyword evidence="2" id="KW-1185">Reference proteome</keyword>
<comment type="caution">
    <text evidence="1">The sequence shown here is derived from an EMBL/GenBank/DDBJ whole genome shotgun (WGS) entry which is preliminary data.</text>
</comment>
<evidence type="ECO:0000313" key="2">
    <source>
        <dbReference type="Proteomes" id="UP001274896"/>
    </source>
</evidence>
<accession>A0AAE0PPL3</accession>
<dbReference type="AlphaFoldDB" id="A0AAE0PPL3"/>
<evidence type="ECO:0000313" key="1">
    <source>
        <dbReference type="EMBL" id="KAK3505595.1"/>
    </source>
</evidence>
<dbReference type="Proteomes" id="UP001274896">
    <property type="component" value="Unassembled WGS sequence"/>
</dbReference>
<proteinExistence type="predicted"/>
<dbReference type="EMBL" id="JAUCMX010000784">
    <property type="protein sequence ID" value="KAK3505595.1"/>
    <property type="molecule type" value="Genomic_DNA"/>
</dbReference>
<gene>
    <name evidence="1" type="ORF">QTP70_004945</name>
</gene>
<organism evidence="1 2">
    <name type="scientific">Hemibagrus guttatus</name>
    <dbReference type="NCBI Taxonomy" id="175788"/>
    <lineage>
        <taxon>Eukaryota</taxon>
        <taxon>Metazoa</taxon>
        <taxon>Chordata</taxon>
        <taxon>Craniata</taxon>
        <taxon>Vertebrata</taxon>
        <taxon>Euteleostomi</taxon>
        <taxon>Actinopterygii</taxon>
        <taxon>Neopterygii</taxon>
        <taxon>Teleostei</taxon>
        <taxon>Ostariophysi</taxon>
        <taxon>Siluriformes</taxon>
        <taxon>Bagridae</taxon>
        <taxon>Hemibagrus</taxon>
    </lineage>
</organism>
<protein>
    <submittedName>
        <fullName evidence="1">Uncharacterized protein</fullName>
    </submittedName>
</protein>